<dbReference type="EMBL" id="SPHZ02000003">
    <property type="protein sequence ID" value="KAF0925322.1"/>
    <property type="molecule type" value="Genomic_DNA"/>
</dbReference>
<sequence>MDLPLQLSNRRLLQDRNAAALAYRDHFPTVGNITFPPSNQLQNDSNKTPHSSSQPPDK</sequence>
<dbReference type="Proteomes" id="UP000479710">
    <property type="component" value="Unassembled WGS sequence"/>
</dbReference>
<evidence type="ECO:0000256" key="1">
    <source>
        <dbReference type="SAM" id="MobiDB-lite"/>
    </source>
</evidence>
<evidence type="ECO:0000313" key="3">
    <source>
        <dbReference type="Proteomes" id="UP000479710"/>
    </source>
</evidence>
<protein>
    <submittedName>
        <fullName evidence="2">Uncharacterized protein</fullName>
    </submittedName>
</protein>
<reference evidence="2 3" key="1">
    <citation type="submission" date="2019-11" db="EMBL/GenBank/DDBJ databases">
        <title>Whole genome sequence of Oryza granulata.</title>
        <authorList>
            <person name="Li W."/>
        </authorList>
    </citation>
    <scope>NUCLEOTIDE SEQUENCE [LARGE SCALE GENOMIC DNA]</scope>
    <source>
        <strain evidence="3">cv. Menghai</strain>
        <tissue evidence="2">Leaf</tissue>
    </source>
</reference>
<keyword evidence="3" id="KW-1185">Reference proteome</keyword>
<name>A0A6G1ELL2_9ORYZ</name>
<comment type="caution">
    <text evidence="2">The sequence shown here is derived from an EMBL/GenBank/DDBJ whole genome shotgun (WGS) entry which is preliminary data.</text>
</comment>
<feature type="non-terminal residue" evidence="2">
    <location>
        <position position="58"/>
    </location>
</feature>
<proteinExistence type="predicted"/>
<organism evidence="2 3">
    <name type="scientific">Oryza meyeriana var. granulata</name>
    <dbReference type="NCBI Taxonomy" id="110450"/>
    <lineage>
        <taxon>Eukaryota</taxon>
        <taxon>Viridiplantae</taxon>
        <taxon>Streptophyta</taxon>
        <taxon>Embryophyta</taxon>
        <taxon>Tracheophyta</taxon>
        <taxon>Spermatophyta</taxon>
        <taxon>Magnoliopsida</taxon>
        <taxon>Liliopsida</taxon>
        <taxon>Poales</taxon>
        <taxon>Poaceae</taxon>
        <taxon>BOP clade</taxon>
        <taxon>Oryzoideae</taxon>
        <taxon>Oryzeae</taxon>
        <taxon>Oryzinae</taxon>
        <taxon>Oryza</taxon>
        <taxon>Oryza meyeriana</taxon>
    </lineage>
</organism>
<evidence type="ECO:0000313" key="2">
    <source>
        <dbReference type="EMBL" id="KAF0925322.1"/>
    </source>
</evidence>
<accession>A0A6G1ELL2</accession>
<feature type="region of interest" description="Disordered" evidence="1">
    <location>
        <begin position="32"/>
        <end position="58"/>
    </location>
</feature>
<gene>
    <name evidence="2" type="ORF">E2562_016015</name>
</gene>
<dbReference type="AlphaFoldDB" id="A0A6G1ELL2"/>